<comment type="caution">
    <text evidence="1">The sequence shown here is derived from an EMBL/GenBank/DDBJ whole genome shotgun (WGS) entry which is preliminary data.</text>
</comment>
<name>A0ABD2XXT0_9GENT</name>
<evidence type="ECO:0000313" key="1">
    <source>
        <dbReference type="EMBL" id="KAL3500174.1"/>
    </source>
</evidence>
<proteinExistence type="predicted"/>
<evidence type="ECO:0000313" key="2">
    <source>
        <dbReference type="Proteomes" id="UP001630127"/>
    </source>
</evidence>
<accession>A0ABD2XXT0</accession>
<reference evidence="1 2" key="1">
    <citation type="submission" date="2024-11" db="EMBL/GenBank/DDBJ databases">
        <title>A near-complete genome assembly of Cinchona calisaya.</title>
        <authorList>
            <person name="Lian D.C."/>
            <person name="Zhao X.W."/>
            <person name="Wei L."/>
        </authorList>
    </citation>
    <scope>NUCLEOTIDE SEQUENCE [LARGE SCALE GENOMIC DNA]</scope>
    <source>
        <tissue evidence="1">Nenye</tissue>
    </source>
</reference>
<protein>
    <submittedName>
        <fullName evidence="1">Uncharacterized protein</fullName>
    </submittedName>
</protein>
<dbReference type="EMBL" id="JBJUIK010000016">
    <property type="protein sequence ID" value="KAL3500174.1"/>
    <property type="molecule type" value="Genomic_DNA"/>
</dbReference>
<sequence length="104" mass="11681">MATLLGFLHGREKDHLLKFVPLVPLDLRFEFPGLVERLLPRPPRLGMMLLPLGSPPPCLPPAEPPLGHFHELLNASTLMDSGLDLMNFLLISPLQLLMDQLHVY</sequence>
<gene>
    <name evidence="1" type="ORF">ACH5RR_039267</name>
</gene>
<dbReference type="Proteomes" id="UP001630127">
    <property type="component" value="Unassembled WGS sequence"/>
</dbReference>
<keyword evidence="2" id="KW-1185">Reference proteome</keyword>
<dbReference type="AlphaFoldDB" id="A0ABD2XXT0"/>
<organism evidence="1 2">
    <name type="scientific">Cinchona calisaya</name>
    <dbReference type="NCBI Taxonomy" id="153742"/>
    <lineage>
        <taxon>Eukaryota</taxon>
        <taxon>Viridiplantae</taxon>
        <taxon>Streptophyta</taxon>
        <taxon>Embryophyta</taxon>
        <taxon>Tracheophyta</taxon>
        <taxon>Spermatophyta</taxon>
        <taxon>Magnoliopsida</taxon>
        <taxon>eudicotyledons</taxon>
        <taxon>Gunneridae</taxon>
        <taxon>Pentapetalae</taxon>
        <taxon>asterids</taxon>
        <taxon>lamiids</taxon>
        <taxon>Gentianales</taxon>
        <taxon>Rubiaceae</taxon>
        <taxon>Cinchonoideae</taxon>
        <taxon>Cinchoneae</taxon>
        <taxon>Cinchona</taxon>
    </lineage>
</organism>